<reference evidence="3 4" key="1">
    <citation type="submission" date="2016-03" db="EMBL/GenBank/DDBJ databases">
        <title>Genome sequence of Variovorax paradoxus KB5.</title>
        <authorList>
            <person name="Jeong H."/>
            <person name="Hong C.E."/>
            <person name="Jo S.H."/>
            <person name="Park J.M."/>
        </authorList>
    </citation>
    <scope>NUCLEOTIDE SEQUENCE [LARGE SCALE GENOMIC DNA]</scope>
    <source>
        <strain evidence="3 4">KB5</strain>
    </source>
</reference>
<gene>
    <name evidence="3" type="ORF">A3K87_10590</name>
</gene>
<dbReference type="SUPFAM" id="SSF159594">
    <property type="entry name" value="XCC0632-like"/>
    <property type="match status" value="1"/>
</dbReference>
<dbReference type="EMBL" id="LVHG01000031">
    <property type="protein sequence ID" value="OAK65716.1"/>
    <property type="molecule type" value="Genomic_DNA"/>
</dbReference>
<dbReference type="Pfam" id="PF03886">
    <property type="entry name" value="ABC_trans_aux"/>
    <property type="match status" value="1"/>
</dbReference>
<organism evidence="3 4">
    <name type="scientific">Variovorax paradoxus</name>
    <dbReference type="NCBI Taxonomy" id="34073"/>
    <lineage>
        <taxon>Bacteria</taxon>
        <taxon>Pseudomonadati</taxon>
        <taxon>Pseudomonadota</taxon>
        <taxon>Betaproteobacteria</taxon>
        <taxon>Burkholderiales</taxon>
        <taxon>Comamonadaceae</taxon>
        <taxon>Variovorax</taxon>
    </lineage>
</organism>
<proteinExistence type="predicted"/>
<dbReference type="InterPro" id="IPR005586">
    <property type="entry name" value="ABC_trans_aux"/>
</dbReference>
<name>A0AA91DSJ0_VARPD</name>
<feature type="chain" id="PRO_5041728985" description="ABC-type transport auxiliary lipoprotein component domain-containing protein" evidence="1">
    <location>
        <begin position="35"/>
        <end position="240"/>
    </location>
</feature>
<accession>A0AA91DSJ0</accession>
<feature type="domain" description="ABC-type transport auxiliary lipoprotein component" evidence="2">
    <location>
        <begin position="60"/>
        <end position="226"/>
    </location>
</feature>
<evidence type="ECO:0000256" key="1">
    <source>
        <dbReference type="SAM" id="SignalP"/>
    </source>
</evidence>
<feature type="signal peptide" evidence="1">
    <location>
        <begin position="1"/>
        <end position="34"/>
    </location>
</feature>
<dbReference type="Gene3D" id="3.40.50.10610">
    <property type="entry name" value="ABC-type transport auxiliary lipoprotein component"/>
    <property type="match status" value="1"/>
</dbReference>
<evidence type="ECO:0000313" key="4">
    <source>
        <dbReference type="Proteomes" id="UP000077852"/>
    </source>
</evidence>
<dbReference type="AlphaFoldDB" id="A0AA91DSJ0"/>
<evidence type="ECO:0000259" key="2">
    <source>
        <dbReference type="Pfam" id="PF03886"/>
    </source>
</evidence>
<sequence>MMTMNATIHAIRSLAKPRRAAATAALAVGFALLAAGCGALPDKPARATLYDFGPGPTTATATQAQASAPAQMRPTLALAEFESNSRLDGTQILYRLGYADANELRPYGQSRWSMPPAQLLRQRLRDTLSERRTVLGPEESATISRSKGEVPDTLRISLDEFSHYFDSASASVGLVRLRATLIRGTPAGDRVLGQRLFTVRSPAPSADAPGGVKALVSASDAAVADVVQWVDQLQQQQPRQ</sequence>
<evidence type="ECO:0000313" key="3">
    <source>
        <dbReference type="EMBL" id="OAK65716.1"/>
    </source>
</evidence>
<protein>
    <recommendedName>
        <fullName evidence="2">ABC-type transport auxiliary lipoprotein component domain-containing protein</fullName>
    </recommendedName>
</protein>
<dbReference type="Proteomes" id="UP000077852">
    <property type="component" value="Unassembled WGS sequence"/>
</dbReference>
<comment type="caution">
    <text evidence="3">The sequence shown here is derived from an EMBL/GenBank/DDBJ whole genome shotgun (WGS) entry which is preliminary data.</text>
</comment>
<keyword evidence="1" id="KW-0732">Signal</keyword>